<gene>
    <name evidence="1" type="ORF">SAMN05444401_3826</name>
</gene>
<dbReference type="STRING" id="1121298.SAMN05444401_3826"/>
<keyword evidence="2" id="KW-1185">Reference proteome</keyword>
<name>A0A1M6LY20_9CLOT</name>
<evidence type="ECO:0000313" key="1">
    <source>
        <dbReference type="EMBL" id="SHJ76060.1"/>
    </source>
</evidence>
<organism evidence="1 2">
    <name type="scientific">Clostridium amylolyticum</name>
    <dbReference type="NCBI Taxonomy" id="1121298"/>
    <lineage>
        <taxon>Bacteria</taxon>
        <taxon>Bacillati</taxon>
        <taxon>Bacillota</taxon>
        <taxon>Clostridia</taxon>
        <taxon>Eubacteriales</taxon>
        <taxon>Clostridiaceae</taxon>
        <taxon>Clostridium</taxon>
    </lineage>
</organism>
<protein>
    <submittedName>
        <fullName evidence="1">Uncharacterized protein</fullName>
    </submittedName>
</protein>
<accession>A0A1M6LY20</accession>
<dbReference type="OrthoDB" id="1935852at2"/>
<sequence>MGILSKLSNIFKKEEAPQAMAEDKVTNPIELEIDEEDKVVVALAASIMASEDKPNSYFHISKITRIK</sequence>
<reference evidence="1 2" key="1">
    <citation type="submission" date="2016-11" db="EMBL/GenBank/DDBJ databases">
        <authorList>
            <person name="Jaros S."/>
            <person name="Januszkiewicz K."/>
            <person name="Wedrychowicz H."/>
        </authorList>
    </citation>
    <scope>NUCLEOTIDE SEQUENCE [LARGE SCALE GENOMIC DNA]</scope>
    <source>
        <strain evidence="1 2">DSM 21864</strain>
    </source>
</reference>
<dbReference type="Proteomes" id="UP000184080">
    <property type="component" value="Unassembled WGS sequence"/>
</dbReference>
<proteinExistence type="predicted"/>
<dbReference type="EMBL" id="FQZO01000007">
    <property type="protein sequence ID" value="SHJ76060.1"/>
    <property type="molecule type" value="Genomic_DNA"/>
</dbReference>
<dbReference type="RefSeq" id="WP_073010518.1">
    <property type="nucleotide sequence ID" value="NZ_FQZO01000007.1"/>
</dbReference>
<dbReference type="AlphaFoldDB" id="A0A1M6LY20"/>
<evidence type="ECO:0000313" key="2">
    <source>
        <dbReference type="Proteomes" id="UP000184080"/>
    </source>
</evidence>